<dbReference type="CDD" id="cd20010">
    <property type="entry name" value="PBP1_AglR-like"/>
    <property type="match status" value="1"/>
</dbReference>
<accession>A0A369TP36</accession>
<dbReference type="Pfam" id="PF00356">
    <property type="entry name" value="LacI"/>
    <property type="match status" value="1"/>
</dbReference>
<evidence type="ECO:0000313" key="6">
    <source>
        <dbReference type="Proteomes" id="UP000253977"/>
    </source>
</evidence>
<dbReference type="Gene3D" id="1.10.260.40">
    <property type="entry name" value="lambda repressor-like DNA-binding domains"/>
    <property type="match status" value="1"/>
</dbReference>
<comment type="caution">
    <text evidence="5">The sequence shown here is derived from an EMBL/GenBank/DDBJ whole genome shotgun (WGS) entry which is preliminary data.</text>
</comment>
<gene>
    <name evidence="5" type="ORF">DU478_08335</name>
</gene>
<dbReference type="GO" id="GO:0003700">
    <property type="term" value="F:DNA-binding transcription factor activity"/>
    <property type="evidence" value="ECO:0007669"/>
    <property type="project" value="TreeGrafter"/>
</dbReference>
<keyword evidence="3" id="KW-0804">Transcription</keyword>
<protein>
    <submittedName>
        <fullName evidence="5">LacI family DNA-binding transcriptional regulator</fullName>
    </submittedName>
</protein>
<keyword evidence="2 5" id="KW-0238">DNA-binding</keyword>
<dbReference type="PROSITE" id="PS50932">
    <property type="entry name" value="HTH_LACI_2"/>
    <property type="match status" value="1"/>
</dbReference>
<dbReference type="EMBL" id="QPMK01000004">
    <property type="protein sequence ID" value="RDD66940.1"/>
    <property type="molecule type" value="Genomic_DNA"/>
</dbReference>
<evidence type="ECO:0000259" key="4">
    <source>
        <dbReference type="PROSITE" id="PS50932"/>
    </source>
</evidence>
<dbReference type="RefSeq" id="WP_114510485.1">
    <property type="nucleotide sequence ID" value="NZ_QPMK01000004.1"/>
</dbReference>
<evidence type="ECO:0000256" key="2">
    <source>
        <dbReference type="ARBA" id="ARBA00023125"/>
    </source>
</evidence>
<feature type="domain" description="HTH lacI-type" evidence="4">
    <location>
        <begin position="1"/>
        <end position="55"/>
    </location>
</feature>
<dbReference type="Gene3D" id="3.40.50.2300">
    <property type="match status" value="2"/>
</dbReference>
<keyword evidence="1" id="KW-0805">Transcription regulation</keyword>
<reference evidence="5 6" key="1">
    <citation type="submission" date="2018-07" db="EMBL/GenBank/DDBJ databases">
        <title>Thalassococcus profundi sp. nov., a marine bacterium isolated from deep seawater of Okinawa Trough.</title>
        <authorList>
            <person name="Yu M."/>
        </authorList>
    </citation>
    <scope>NUCLEOTIDE SEQUENCE [LARGE SCALE GENOMIC DNA]</scope>
    <source>
        <strain evidence="5 6">WRAS1</strain>
    </source>
</reference>
<keyword evidence="6" id="KW-1185">Reference proteome</keyword>
<dbReference type="InterPro" id="IPR010982">
    <property type="entry name" value="Lambda_DNA-bd_dom_sf"/>
</dbReference>
<evidence type="ECO:0000313" key="5">
    <source>
        <dbReference type="EMBL" id="RDD66940.1"/>
    </source>
</evidence>
<evidence type="ECO:0000256" key="3">
    <source>
        <dbReference type="ARBA" id="ARBA00023163"/>
    </source>
</evidence>
<dbReference type="SMART" id="SM00354">
    <property type="entry name" value="HTH_LACI"/>
    <property type="match status" value="1"/>
</dbReference>
<dbReference type="SUPFAM" id="SSF47413">
    <property type="entry name" value="lambda repressor-like DNA-binding domains"/>
    <property type="match status" value="1"/>
</dbReference>
<sequence length="342" mass="37446">MNLKQLAEHLGLSQTTVSRALNGYPEVREATRLRVQEAARLHNYTPNARAKGLATGRAMSIGHVIPVSKKHEMVNPVFADFITGSSEVYTRAGYDLVISLVEDGAQEQRYRDLRAKGNVDGLIVHGPQRVDSRIDFLADLGIPFVVHGRASDMTADYSWIDMNNRRAFRRATQFLIDLGHRRIALINGIEAMDFAYRRREGYRAALENAGLTPDPALLFSGEMTEELGYNAMRQMLAAPAPPTAVVTSSIVTAIGVRHALDEAGLVMGRDVSLVSHDDDLSYLRNRAAVPVFTATRSPVRSHGALAAEMLLELIADPGSGPRHRMLEAELIIGRSTGPAPQS</sequence>
<dbReference type="SUPFAM" id="SSF53822">
    <property type="entry name" value="Periplasmic binding protein-like I"/>
    <property type="match status" value="1"/>
</dbReference>
<dbReference type="InterPro" id="IPR000843">
    <property type="entry name" value="HTH_LacI"/>
</dbReference>
<dbReference type="CDD" id="cd01392">
    <property type="entry name" value="HTH_LacI"/>
    <property type="match status" value="1"/>
</dbReference>
<organism evidence="5 6">
    <name type="scientific">Thalassococcus profundi</name>
    <dbReference type="NCBI Taxonomy" id="2282382"/>
    <lineage>
        <taxon>Bacteria</taxon>
        <taxon>Pseudomonadati</taxon>
        <taxon>Pseudomonadota</taxon>
        <taxon>Alphaproteobacteria</taxon>
        <taxon>Rhodobacterales</taxon>
        <taxon>Roseobacteraceae</taxon>
        <taxon>Thalassococcus</taxon>
    </lineage>
</organism>
<dbReference type="InterPro" id="IPR046335">
    <property type="entry name" value="LacI/GalR-like_sensor"/>
</dbReference>
<dbReference type="GO" id="GO:0000976">
    <property type="term" value="F:transcription cis-regulatory region binding"/>
    <property type="evidence" value="ECO:0007669"/>
    <property type="project" value="TreeGrafter"/>
</dbReference>
<dbReference type="OrthoDB" id="234496at2"/>
<dbReference type="AlphaFoldDB" id="A0A369TP36"/>
<dbReference type="PANTHER" id="PTHR30146">
    <property type="entry name" value="LACI-RELATED TRANSCRIPTIONAL REPRESSOR"/>
    <property type="match status" value="1"/>
</dbReference>
<dbReference type="Proteomes" id="UP000253977">
    <property type="component" value="Unassembled WGS sequence"/>
</dbReference>
<proteinExistence type="predicted"/>
<name>A0A369TP36_9RHOB</name>
<dbReference type="InterPro" id="IPR028082">
    <property type="entry name" value="Peripla_BP_I"/>
</dbReference>
<dbReference type="Pfam" id="PF13377">
    <property type="entry name" value="Peripla_BP_3"/>
    <property type="match status" value="1"/>
</dbReference>
<dbReference type="PANTHER" id="PTHR30146:SF155">
    <property type="entry name" value="ALANINE RACEMASE"/>
    <property type="match status" value="1"/>
</dbReference>
<evidence type="ECO:0000256" key="1">
    <source>
        <dbReference type="ARBA" id="ARBA00023015"/>
    </source>
</evidence>